<protein>
    <submittedName>
        <fullName evidence="2">Serine/threonine-protein kinase SBK1</fullName>
    </submittedName>
</protein>
<dbReference type="InterPro" id="IPR000719">
    <property type="entry name" value="Prot_kinase_dom"/>
</dbReference>
<dbReference type="Proteomes" id="UP000326759">
    <property type="component" value="Unassembled WGS sequence"/>
</dbReference>
<keyword evidence="3" id="KW-1185">Reference proteome</keyword>
<evidence type="ECO:0000259" key="1">
    <source>
        <dbReference type="PROSITE" id="PS50011"/>
    </source>
</evidence>
<dbReference type="SUPFAM" id="SSF56112">
    <property type="entry name" value="Protein kinase-like (PK-like)"/>
    <property type="match status" value="1"/>
</dbReference>
<dbReference type="PROSITE" id="PS50011">
    <property type="entry name" value="PROTEIN_KINASE_DOM"/>
    <property type="match status" value="1"/>
</dbReference>
<dbReference type="Pfam" id="PF00069">
    <property type="entry name" value="Pkinase"/>
    <property type="match status" value="1"/>
</dbReference>
<reference evidence="2 3" key="1">
    <citation type="journal article" date="2019" name="PLoS Biol.">
        <title>Sex chromosomes control vertical transmission of feminizing Wolbachia symbionts in an isopod.</title>
        <authorList>
            <person name="Becking T."/>
            <person name="Chebbi M.A."/>
            <person name="Giraud I."/>
            <person name="Moumen B."/>
            <person name="Laverre T."/>
            <person name="Caubet Y."/>
            <person name="Peccoud J."/>
            <person name="Gilbert C."/>
            <person name="Cordaux R."/>
        </authorList>
    </citation>
    <scope>NUCLEOTIDE SEQUENCE [LARGE SCALE GENOMIC DNA]</scope>
    <source>
        <strain evidence="2">ANa2</strain>
        <tissue evidence="2">Whole body excluding digestive tract and cuticle</tissue>
    </source>
</reference>
<keyword evidence="2" id="KW-0418">Kinase</keyword>
<feature type="non-terminal residue" evidence="2">
    <location>
        <position position="1"/>
    </location>
</feature>
<dbReference type="EMBL" id="SEYY01022264">
    <property type="protein sequence ID" value="KAB7495682.1"/>
    <property type="molecule type" value="Genomic_DNA"/>
</dbReference>
<evidence type="ECO:0000313" key="2">
    <source>
        <dbReference type="EMBL" id="KAB7495682.1"/>
    </source>
</evidence>
<proteinExistence type="predicted"/>
<dbReference type="InterPro" id="IPR011009">
    <property type="entry name" value="Kinase-like_dom_sf"/>
</dbReference>
<dbReference type="AlphaFoldDB" id="A0A5N5SPB1"/>
<dbReference type="GO" id="GO:0005524">
    <property type="term" value="F:ATP binding"/>
    <property type="evidence" value="ECO:0007669"/>
    <property type="project" value="InterPro"/>
</dbReference>
<comment type="caution">
    <text evidence="2">The sequence shown here is derived from an EMBL/GenBank/DDBJ whole genome shotgun (WGS) entry which is preliminary data.</text>
</comment>
<dbReference type="OrthoDB" id="6513151at2759"/>
<evidence type="ECO:0000313" key="3">
    <source>
        <dbReference type="Proteomes" id="UP000326759"/>
    </source>
</evidence>
<name>A0A5N5SPB1_9CRUS</name>
<keyword evidence="2" id="KW-0808">Transferase</keyword>
<dbReference type="Gene3D" id="1.10.510.10">
    <property type="entry name" value="Transferase(Phosphotransferase) domain 1"/>
    <property type="match status" value="1"/>
</dbReference>
<dbReference type="PANTHER" id="PTHR24359">
    <property type="entry name" value="SERINE/THREONINE-PROTEIN KINASE SBK1"/>
    <property type="match status" value="1"/>
</dbReference>
<feature type="domain" description="Protein kinase" evidence="1">
    <location>
        <begin position="7"/>
        <end position="271"/>
    </location>
</feature>
<sequence>INLEEEYDVIHVMQEGWRGRLLLVEHKRTRHEVVLKTIHKESTSKLEFFREFHYNYYLSPHINILNAYDVAFQAGDYYIFAQEYAPFGDLTSNLSETGLGEANVKKIAPQIVSALEFMHSKDLVHRNINMDNILVFNIDFSEVKLCDFGATRKAKSLLKRKTISLPYAPPEVVDTVQNESFYASTKQDVWQLGVLLYILLTGALPWQKADITDPRYLEYVQWKKRKTLKTPKRFSNFTARALKMFKRLLEPNPEKRSNVREVYKYLEDKWLVRPMKRQDSEIDNQSVCYSTYSIHSSKAEKDRVLFALKAHGIETTNHRNDKIVYIEI</sequence>
<accession>A0A5N5SPB1</accession>
<dbReference type="GO" id="GO:0004674">
    <property type="term" value="F:protein serine/threonine kinase activity"/>
    <property type="evidence" value="ECO:0007669"/>
    <property type="project" value="TreeGrafter"/>
</dbReference>
<organism evidence="2 3">
    <name type="scientific">Armadillidium nasatum</name>
    <dbReference type="NCBI Taxonomy" id="96803"/>
    <lineage>
        <taxon>Eukaryota</taxon>
        <taxon>Metazoa</taxon>
        <taxon>Ecdysozoa</taxon>
        <taxon>Arthropoda</taxon>
        <taxon>Crustacea</taxon>
        <taxon>Multicrustacea</taxon>
        <taxon>Malacostraca</taxon>
        <taxon>Eumalacostraca</taxon>
        <taxon>Peracarida</taxon>
        <taxon>Isopoda</taxon>
        <taxon>Oniscidea</taxon>
        <taxon>Crinocheta</taxon>
        <taxon>Armadillidiidae</taxon>
        <taxon>Armadillidium</taxon>
    </lineage>
</organism>
<dbReference type="PANTHER" id="PTHR24359:SF1">
    <property type="entry name" value="INHIBITOR OF NUCLEAR FACTOR KAPPA-B KINASE EPSILON SUBUNIT HOMOLOG 1-RELATED"/>
    <property type="match status" value="1"/>
</dbReference>
<gene>
    <name evidence="2" type="primary">sbk1</name>
    <name evidence="2" type="ORF">Anas_04395</name>
</gene>